<name>A0A485LTN5_9STRA</name>
<dbReference type="GO" id="GO:0003676">
    <property type="term" value="F:nucleic acid binding"/>
    <property type="evidence" value="ECO:0007669"/>
    <property type="project" value="InterPro"/>
</dbReference>
<reference evidence="2 3" key="1">
    <citation type="submission" date="2019-03" db="EMBL/GenBank/DDBJ databases">
        <authorList>
            <person name="Gaulin E."/>
            <person name="Dumas B."/>
        </authorList>
    </citation>
    <scope>NUCLEOTIDE SEQUENCE [LARGE SCALE GENOMIC DNA]</scope>
    <source>
        <strain evidence="2">CBS 568.67</strain>
    </source>
</reference>
<reference evidence="1" key="2">
    <citation type="submission" date="2019-06" db="EMBL/GenBank/DDBJ databases">
        <title>Genomics analysis of Aphanomyces spp. identifies a new class of oomycete effector associated with host adaptation.</title>
        <authorList>
            <person name="Gaulin E."/>
        </authorList>
    </citation>
    <scope>NUCLEOTIDE SEQUENCE</scope>
    <source>
        <strain evidence="1">CBS 578.67</strain>
    </source>
</reference>
<keyword evidence="3" id="KW-1185">Reference proteome</keyword>
<dbReference type="EMBL" id="VJMH01007515">
    <property type="protein sequence ID" value="KAF0682600.1"/>
    <property type="molecule type" value="Genomic_DNA"/>
</dbReference>
<accession>A0A485LTN5</accession>
<protein>
    <submittedName>
        <fullName evidence="2">Aste57867_25287 protein</fullName>
    </submittedName>
</protein>
<dbReference type="Gene3D" id="3.30.420.10">
    <property type="entry name" value="Ribonuclease H-like superfamily/Ribonuclease H"/>
    <property type="match status" value="1"/>
</dbReference>
<proteinExistence type="predicted"/>
<evidence type="ECO:0000313" key="3">
    <source>
        <dbReference type="Proteomes" id="UP000332933"/>
    </source>
</evidence>
<dbReference type="EMBL" id="CAADRA010007541">
    <property type="protein sequence ID" value="VFU01912.1"/>
    <property type="molecule type" value="Genomic_DNA"/>
</dbReference>
<dbReference type="PANTHER" id="PTHR47169">
    <property type="entry name" value="OS01G0541250 PROTEIN"/>
    <property type="match status" value="1"/>
</dbReference>
<organism evidence="2 3">
    <name type="scientific">Aphanomyces stellatus</name>
    <dbReference type="NCBI Taxonomy" id="120398"/>
    <lineage>
        <taxon>Eukaryota</taxon>
        <taxon>Sar</taxon>
        <taxon>Stramenopiles</taxon>
        <taxon>Oomycota</taxon>
        <taxon>Saprolegniomycetes</taxon>
        <taxon>Saprolegniales</taxon>
        <taxon>Verrucalvaceae</taxon>
        <taxon>Aphanomyces</taxon>
    </lineage>
</organism>
<dbReference type="Proteomes" id="UP000332933">
    <property type="component" value="Unassembled WGS sequence"/>
</dbReference>
<evidence type="ECO:0000313" key="2">
    <source>
        <dbReference type="EMBL" id="VFU01912.1"/>
    </source>
</evidence>
<gene>
    <name evidence="2" type="primary">Aste57867_25287</name>
    <name evidence="1" type="ORF">As57867_025209</name>
    <name evidence="2" type="ORF">ASTE57867_25287</name>
</gene>
<dbReference type="AlphaFoldDB" id="A0A485LTN5"/>
<dbReference type="InterPro" id="IPR036397">
    <property type="entry name" value="RNaseH_sf"/>
</dbReference>
<sequence>MAAGSRELTNGEREAILREVLLRYDGVFMKRMPNGLGRELADKYSCHESCIRNMNVCVASMKKGRVGRPPAFSPSQVKKKIAGQQLHAMNLTHVFKRYQLRLVESLSKKGIFRAHSRAIRPLLTDANKYSRVKFALSFVNGDLEMNEMMNHIHLDEKWFYLTPERRKFYLIPHEELPDRKCKSKRYITKVLFLTAVARPHYVEEIQSWWDGKIGTWPFLETVLAQRSSANREAGTPETKVMNVTKYVYRSYLIDKVLPTIAAVWPNPDATIVLQHDNAKAHVCTDDAELRHEFDQYRQNGWSFTLAPQPPKSPDMNVLDLGFFAGLQSLQYPFNDYPLESLDRTFRTLQSCLLAALQVAGDNTYAIPHMSKEKMARRGLLPRNVVCPVAVHDAGRALLSSVDALELERSLAKEIADLQVMNDLSYALEIIALDDADQEDITTALNDLGIEPIDVSES</sequence>
<evidence type="ECO:0000313" key="1">
    <source>
        <dbReference type="EMBL" id="KAF0682600.1"/>
    </source>
</evidence>